<dbReference type="STRING" id="1121950.SAMN02745243_01845"/>
<proteinExistence type="predicted"/>
<evidence type="ECO:0000313" key="1">
    <source>
        <dbReference type="EMBL" id="SHJ96157.1"/>
    </source>
</evidence>
<name>A0A1M6NKB8_9FIRM</name>
<dbReference type="PANTHER" id="PTHR33202">
    <property type="entry name" value="ZINC UPTAKE REGULATION PROTEIN"/>
    <property type="match status" value="1"/>
</dbReference>
<sequence length="154" mass="17682">MADKRIEQIQMETKAYQNNQMTREKIIEKLRENNCRITKQRLLILDIILENQCSCCKEIYAEALKSDPNIGTATVYRMVNRLEEIGAISRKNMYKVVNPAVEGGKQVCTVVLDDETTYILSAKRWKEIVKAGLSTCGYLKKQNVVSIMMSQREA</sequence>
<dbReference type="Pfam" id="PF01475">
    <property type="entry name" value="FUR"/>
    <property type="match status" value="1"/>
</dbReference>
<dbReference type="SUPFAM" id="SSF46785">
    <property type="entry name" value="Winged helix' DNA-binding domain"/>
    <property type="match status" value="1"/>
</dbReference>
<dbReference type="InterPro" id="IPR002481">
    <property type="entry name" value="FUR"/>
</dbReference>
<dbReference type="Gene3D" id="1.10.10.10">
    <property type="entry name" value="Winged helix-like DNA-binding domain superfamily/Winged helix DNA-binding domain"/>
    <property type="match status" value="1"/>
</dbReference>
<dbReference type="GO" id="GO:1900376">
    <property type="term" value="P:regulation of secondary metabolite biosynthetic process"/>
    <property type="evidence" value="ECO:0007669"/>
    <property type="project" value="TreeGrafter"/>
</dbReference>
<dbReference type="GO" id="GO:0003700">
    <property type="term" value="F:DNA-binding transcription factor activity"/>
    <property type="evidence" value="ECO:0007669"/>
    <property type="project" value="InterPro"/>
</dbReference>
<reference evidence="1 2" key="1">
    <citation type="submission" date="2016-11" db="EMBL/GenBank/DDBJ databases">
        <authorList>
            <person name="Jaros S."/>
            <person name="Januszkiewicz K."/>
            <person name="Wedrychowicz H."/>
        </authorList>
    </citation>
    <scope>NUCLEOTIDE SEQUENCE [LARGE SCALE GENOMIC DNA]</scope>
    <source>
        <strain evidence="1 2">DSM 15480</strain>
    </source>
</reference>
<dbReference type="AlphaFoldDB" id="A0A1M6NKB8"/>
<accession>A0A1M6NKB8</accession>
<gene>
    <name evidence="1" type="ORF">SAMN02745243_01845</name>
</gene>
<dbReference type="EMBL" id="FQZY01000023">
    <property type="protein sequence ID" value="SHJ96157.1"/>
    <property type="molecule type" value="Genomic_DNA"/>
</dbReference>
<dbReference type="GO" id="GO:0008270">
    <property type="term" value="F:zinc ion binding"/>
    <property type="evidence" value="ECO:0007669"/>
    <property type="project" value="TreeGrafter"/>
</dbReference>
<dbReference type="GO" id="GO:0045892">
    <property type="term" value="P:negative regulation of DNA-templated transcription"/>
    <property type="evidence" value="ECO:0007669"/>
    <property type="project" value="TreeGrafter"/>
</dbReference>
<protein>
    <submittedName>
        <fullName evidence="1">Fur family transcriptional regulator, ferric uptake regulator</fullName>
    </submittedName>
</protein>
<dbReference type="RefSeq" id="WP_242945392.1">
    <property type="nucleotide sequence ID" value="NZ_FQZY01000023.1"/>
</dbReference>
<evidence type="ECO:0000313" key="2">
    <source>
        <dbReference type="Proteomes" id="UP000184301"/>
    </source>
</evidence>
<keyword evidence="2" id="KW-1185">Reference proteome</keyword>
<dbReference type="PANTHER" id="PTHR33202:SF7">
    <property type="entry name" value="FERRIC UPTAKE REGULATION PROTEIN"/>
    <property type="match status" value="1"/>
</dbReference>
<dbReference type="GO" id="GO:0000976">
    <property type="term" value="F:transcription cis-regulatory region binding"/>
    <property type="evidence" value="ECO:0007669"/>
    <property type="project" value="TreeGrafter"/>
</dbReference>
<dbReference type="InterPro" id="IPR036390">
    <property type="entry name" value="WH_DNA-bd_sf"/>
</dbReference>
<dbReference type="Proteomes" id="UP000184301">
    <property type="component" value="Unassembled WGS sequence"/>
</dbReference>
<organism evidence="1 2">
    <name type="scientific">Hespellia stercorisuis DSM 15480</name>
    <dbReference type="NCBI Taxonomy" id="1121950"/>
    <lineage>
        <taxon>Bacteria</taxon>
        <taxon>Bacillati</taxon>
        <taxon>Bacillota</taxon>
        <taxon>Clostridia</taxon>
        <taxon>Lachnospirales</taxon>
        <taxon>Lachnospiraceae</taxon>
        <taxon>Hespellia</taxon>
    </lineage>
</organism>
<dbReference type="InterPro" id="IPR036388">
    <property type="entry name" value="WH-like_DNA-bd_sf"/>
</dbReference>